<evidence type="ECO:0000256" key="4">
    <source>
        <dbReference type="ARBA" id="ARBA00023157"/>
    </source>
</evidence>
<keyword evidence="5" id="KW-0675">Receptor</keyword>
<feature type="disulfide bond" evidence="7">
    <location>
        <begin position="120"/>
        <end position="135"/>
    </location>
</feature>
<evidence type="ECO:0000256" key="3">
    <source>
        <dbReference type="ARBA" id="ARBA00023136"/>
    </source>
</evidence>
<feature type="domain" description="TNFR-Cys" evidence="11">
    <location>
        <begin position="119"/>
        <end position="159"/>
    </location>
</feature>
<keyword evidence="3 9" id="KW-0472">Membrane</keyword>
<feature type="compositionally biased region" description="Low complexity" evidence="8">
    <location>
        <begin position="269"/>
        <end position="284"/>
    </location>
</feature>
<evidence type="ECO:0000256" key="1">
    <source>
        <dbReference type="ARBA" id="ARBA00004370"/>
    </source>
</evidence>
<evidence type="ECO:0000256" key="7">
    <source>
        <dbReference type="PROSITE-ProRule" id="PRU00206"/>
    </source>
</evidence>
<comment type="subcellular location">
    <subcellularLocation>
        <location evidence="1">Membrane</location>
    </subcellularLocation>
</comment>
<feature type="transmembrane region" description="Helical" evidence="9">
    <location>
        <begin position="174"/>
        <end position="195"/>
    </location>
</feature>
<feature type="domain" description="TNFR-Cys" evidence="11">
    <location>
        <begin position="78"/>
        <end position="118"/>
    </location>
</feature>
<accession>A0A9Q1D9Y9</accession>
<dbReference type="SUPFAM" id="SSF57586">
    <property type="entry name" value="TNF receptor-like"/>
    <property type="match status" value="2"/>
</dbReference>
<dbReference type="OrthoDB" id="8848202at2759"/>
<keyword evidence="9" id="KW-1133">Transmembrane helix</keyword>
<evidence type="ECO:0000256" key="8">
    <source>
        <dbReference type="SAM" id="MobiDB-lite"/>
    </source>
</evidence>
<feature type="signal peptide" evidence="10">
    <location>
        <begin position="1"/>
        <end position="19"/>
    </location>
</feature>
<dbReference type="EMBL" id="JAFJMO010000011">
    <property type="protein sequence ID" value="KAJ8263526.1"/>
    <property type="molecule type" value="Genomic_DNA"/>
</dbReference>
<keyword evidence="13" id="KW-1185">Reference proteome</keyword>
<protein>
    <recommendedName>
        <fullName evidence="11">TNFR-Cys domain-containing protein</fullName>
    </recommendedName>
</protein>
<feature type="chain" id="PRO_5040273682" description="TNFR-Cys domain-containing protein" evidence="10">
    <location>
        <begin position="20"/>
        <end position="346"/>
    </location>
</feature>
<evidence type="ECO:0000256" key="10">
    <source>
        <dbReference type="SAM" id="SignalP"/>
    </source>
</evidence>
<dbReference type="Pfam" id="PF00020">
    <property type="entry name" value="TNFR_c6"/>
    <property type="match status" value="2"/>
</dbReference>
<feature type="repeat" description="TNFR-Cys" evidence="7">
    <location>
        <begin position="78"/>
        <end position="118"/>
    </location>
</feature>
<dbReference type="PANTHER" id="PTHR46330">
    <property type="entry name" value="TUMOR NECROSIS FACTOR RECEPTOR SUPERFAMILY MEMBER 10B"/>
    <property type="match status" value="1"/>
</dbReference>
<gene>
    <name evidence="12" type="ORF">COCON_G00159830</name>
</gene>
<feature type="region of interest" description="Disordered" evidence="8">
    <location>
        <begin position="231"/>
        <end position="306"/>
    </location>
</feature>
<reference evidence="12" key="1">
    <citation type="journal article" date="2023" name="Science">
        <title>Genome structures resolve the early diversification of teleost fishes.</title>
        <authorList>
            <person name="Parey E."/>
            <person name="Louis A."/>
            <person name="Montfort J."/>
            <person name="Bouchez O."/>
            <person name="Roques C."/>
            <person name="Iampietro C."/>
            <person name="Lluch J."/>
            <person name="Castinel A."/>
            <person name="Donnadieu C."/>
            <person name="Desvignes T."/>
            <person name="Floi Bucao C."/>
            <person name="Jouanno E."/>
            <person name="Wen M."/>
            <person name="Mejri S."/>
            <person name="Dirks R."/>
            <person name="Jansen H."/>
            <person name="Henkel C."/>
            <person name="Chen W.J."/>
            <person name="Zahm M."/>
            <person name="Cabau C."/>
            <person name="Klopp C."/>
            <person name="Thompson A.W."/>
            <person name="Robinson-Rechavi M."/>
            <person name="Braasch I."/>
            <person name="Lecointre G."/>
            <person name="Bobe J."/>
            <person name="Postlethwait J.H."/>
            <person name="Berthelot C."/>
            <person name="Roest Crollius H."/>
            <person name="Guiguen Y."/>
        </authorList>
    </citation>
    <scope>NUCLEOTIDE SEQUENCE</scope>
    <source>
        <strain evidence="12">Concon-B</strain>
    </source>
</reference>
<dbReference type="SMART" id="SM00208">
    <property type="entry name" value="TNFR"/>
    <property type="match status" value="3"/>
</dbReference>
<evidence type="ECO:0000256" key="6">
    <source>
        <dbReference type="ARBA" id="ARBA00023180"/>
    </source>
</evidence>
<dbReference type="PROSITE" id="PS50050">
    <property type="entry name" value="TNFR_NGFR_2"/>
    <property type="match status" value="2"/>
</dbReference>
<keyword evidence="2" id="KW-0677">Repeat</keyword>
<name>A0A9Q1D9Y9_CONCO</name>
<dbReference type="GO" id="GO:0043065">
    <property type="term" value="P:positive regulation of apoptotic process"/>
    <property type="evidence" value="ECO:0007669"/>
    <property type="project" value="TreeGrafter"/>
</dbReference>
<evidence type="ECO:0000256" key="2">
    <source>
        <dbReference type="ARBA" id="ARBA00022737"/>
    </source>
</evidence>
<organism evidence="12 13">
    <name type="scientific">Conger conger</name>
    <name type="common">Conger eel</name>
    <name type="synonym">Muraena conger</name>
    <dbReference type="NCBI Taxonomy" id="82655"/>
    <lineage>
        <taxon>Eukaryota</taxon>
        <taxon>Metazoa</taxon>
        <taxon>Chordata</taxon>
        <taxon>Craniata</taxon>
        <taxon>Vertebrata</taxon>
        <taxon>Euteleostomi</taxon>
        <taxon>Actinopterygii</taxon>
        <taxon>Neopterygii</taxon>
        <taxon>Teleostei</taxon>
        <taxon>Anguilliformes</taxon>
        <taxon>Congridae</taxon>
        <taxon>Conger</taxon>
    </lineage>
</organism>
<evidence type="ECO:0000259" key="11">
    <source>
        <dbReference type="PROSITE" id="PS50050"/>
    </source>
</evidence>
<feature type="compositionally biased region" description="Pro residues" evidence="8">
    <location>
        <begin position="285"/>
        <end position="295"/>
    </location>
</feature>
<dbReference type="Gene3D" id="2.10.50.10">
    <property type="entry name" value="Tumor Necrosis Factor Receptor, subunit A, domain 2"/>
    <property type="match status" value="3"/>
</dbReference>
<dbReference type="Proteomes" id="UP001152803">
    <property type="component" value="Unassembled WGS sequence"/>
</dbReference>
<dbReference type="InterPro" id="IPR001368">
    <property type="entry name" value="TNFR/NGFR_Cys_rich_reg"/>
</dbReference>
<dbReference type="GO" id="GO:0036462">
    <property type="term" value="P:TRAIL-activated apoptotic signaling pathway"/>
    <property type="evidence" value="ECO:0007669"/>
    <property type="project" value="TreeGrafter"/>
</dbReference>
<evidence type="ECO:0000256" key="5">
    <source>
        <dbReference type="ARBA" id="ARBA00023170"/>
    </source>
</evidence>
<proteinExistence type="predicted"/>
<dbReference type="GO" id="GO:0009986">
    <property type="term" value="C:cell surface"/>
    <property type="evidence" value="ECO:0007669"/>
    <property type="project" value="TreeGrafter"/>
</dbReference>
<keyword evidence="6" id="KW-0325">Glycoprotein</keyword>
<keyword evidence="4 7" id="KW-1015">Disulfide bond</keyword>
<keyword evidence="10" id="KW-0732">Signal</keyword>
<dbReference type="PANTHER" id="PTHR46330:SF6">
    <property type="entry name" value="HEMATOPOIETIC DEATH RECEPTOR-RELATED"/>
    <property type="match status" value="1"/>
</dbReference>
<comment type="caution">
    <text evidence="12">The sequence shown here is derived from an EMBL/GenBank/DDBJ whole genome shotgun (WGS) entry which is preliminary data.</text>
</comment>
<evidence type="ECO:0000313" key="12">
    <source>
        <dbReference type="EMBL" id="KAJ8263526.1"/>
    </source>
</evidence>
<dbReference type="GO" id="GO:0005886">
    <property type="term" value="C:plasma membrane"/>
    <property type="evidence" value="ECO:0007669"/>
    <property type="project" value="TreeGrafter"/>
</dbReference>
<evidence type="ECO:0000256" key="9">
    <source>
        <dbReference type="SAM" id="Phobius"/>
    </source>
</evidence>
<feature type="disulfide bond" evidence="7">
    <location>
        <begin position="100"/>
        <end position="118"/>
    </location>
</feature>
<dbReference type="InterPro" id="IPR052491">
    <property type="entry name" value="TNFRSF10"/>
</dbReference>
<feature type="disulfide bond" evidence="7">
    <location>
        <begin position="97"/>
        <end position="110"/>
    </location>
</feature>
<feature type="repeat" description="TNFR-Cys" evidence="7">
    <location>
        <begin position="119"/>
        <end position="159"/>
    </location>
</feature>
<feature type="disulfide bond" evidence="7">
    <location>
        <begin position="138"/>
        <end position="151"/>
    </location>
</feature>
<keyword evidence="9" id="KW-0812">Transmembrane</keyword>
<feature type="disulfide bond" evidence="7">
    <location>
        <begin position="79"/>
        <end position="94"/>
    </location>
</feature>
<evidence type="ECO:0000313" key="13">
    <source>
        <dbReference type="Proteomes" id="UP001152803"/>
    </source>
</evidence>
<feature type="disulfide bond" evidence="7">
    <location>
        <begin position="141"/>
        <end position="159"/>
    </location>
</feature>
<dbReference type="AlphaFoldDB" id="A0A9Q1D9Y9"/>
<sequence>MIVLKSVPFFVFAFLLAEAVKSGVRTARSANRMRLTRQISCYDDFEYPTVNHCCQRCEAGQYVKKACERAGEKGTCELCPSDTYTEHRNGLDRCLQCTKCHEDKVATQACTSTKNTECQCKTGSFCEKEQACEVCKKCKKCKDGEEVMTNCTITSNTKCRPKPPSPASSHASQVAIPVVFVLLLLIALAIVWYCCCWKKKATAESHSGSGEDVEITVEEDDKLTVERQNRQNAGLEEPGQELEPFLPHVMLVGPKPSPGEDDDNGLGDSLPNTTTSSQSSLSTPPVAPQPSPKTPRQPAAREDGSCRRLIPVNGEDSLMKSFDIIEKNLDCNLRNKFFRQVLYSSQ</sequence>